<evidence type="ECO:0000313" key="3">
    <source>
        <dbReference type="Proteomes" id="UP000823937"/>
    </source>
</evidence>
<evidence type="ECO:0000313" key="2">
    <source>
        <dbReference type="EMBL" id="HIV74919.1"/>
    </source>
</evidence>
<dbReference type="InterPro" id="IPR008308">
    <property type="entry name" value="YpbB-like"/>
</dbReference>
<dbReference type="InterPro" id="IPR029491">
    <property type="entry name" value="Helicase_HTH"/>
</dbReference>
<reference evidence="2" key="1">
    <citation type="journal article" date="2021" name="PeerJ">
        <title>Extensive microbial diversity within the chicken gut microbiome revealed by metagenomics and culture.</title>
        <authorList>
            <person name="Gilroy R."/>
            <person name="Ravi A."/>
            <person name="Getino M."/>
            <person name="Pursley I."/>
            <person name="Horton D.L."/>
            <person name="Alikhan N.F."/>
            <person name="Baker D."/>
            <person name="Gharbi K."/>
            <person name="Hall N."/>
            <person name="Watson M."/>
            <person name="Adriaenssens E.M."/>
            <person name="Foster-Nyarko E."/>
            <person name="Jarju S."/>
            <person name="Secka A."/>
            <person name="Antonio M."/>
            <person name="Oren A."/>
            <person name="Chaudhuri R.R."/>
            <person name="La Ragione R."/>
            <person name="Hildebrand F."/>
            <person name="Pallen M.J."/>
        </authorList>
    </citation>
    <scope>NUCLEOTIDE SEQUENCE</scope>
    <source>
        <strain evidence="2">CHK169-2315</strain>
    </source>
</reference>
<dbReference type="Proteomes" id="UP000823937">
    <property type="component" value="Unassembled WGS sequence"/>
</dbReference>
<dbReference type="AlphaFoldDB" id="A0A9D1TJX7"/>
<dbReference type="Pfam" id="PF14493">
    <property type="entry name" value="HTH_40"/>
    <property type="match status" value="1"/>
</dbReference>
<name>A0A9D1TJX7_9BACI</name>
<proteinExistence type="predicted"/>
<dbReference type="Gene3D" id="1.10.10.1390">
    <property type="entry name" value="ATP-dependent DNA helicase RecQ"/>
    <property type="match status" value="1"/>
</dbReference>
<sequence length="352" mass="41312">MFRQIILYCLYRMEGERSANSPYYIIQGKQSIQTIQDANLFHLNRFFTIYKQLDKAVYDREILSLVEADKLKIVGQQYTLCNMTDESILQLQHEISMYHLNGGKLEQIDRIFFERLLLLIQVWTNKSVGNKQYIPIIENRPVEQWVKLVYGKTKDRVNECLDKLFMELRSLLLQVTDLGAALFVDQLTGATVIGQSKQQLVDKYNLSVADIELETLNVIHYILQHINVDLHPILYHMKQEIRGETIHSKLTHSTKQTYNLWQQGHQLEKIASIRKLKINTIYDHLVEIALYEPNFPYTQFIALDKIEEIHDVIQRTKTFKLKPIKDHVGPSITYFQIRLALTYLQKKGGDNK</sequence>
<dbReference type="PIRSF" id="PIRSF021350">
    <property type="entry name" value="UCP021350"/>
    <property type="match status" value="1"/>
</dbReference>
<reference evidence="2" key="2">
    <citation type="submission" date="2021-04" db="EMBL/GenBank/DDBJ databases">
        <authorList>
            <person name="Gilroy R."/>
        </authorList>
    </citation>
    <scope>NUCLEOTIDE SEQUENCE</scope>
    <source>
        <strain evidence="2">CHK169-2315</strain>
    </source>
</reference>
<gene>
    <name evidence="2" type="ORF">H9895_07585</name>
</gene>
<dbReference type="EMBL" id="DXHX01000118">
    <property type="protein sequence ID" value="HIV74919.1"/>
    <property type="molecule type" value="Genomic_DNA"/>
</dbReference>
<accession>A0A9D1TJX7</accession>
<protein>
    <submittedName>
        <fullName evidence="2">Helix-turn-helix domain-containing protein</fullName>
    </submittedName>
</protein>
<organism evidence="2 3">
    <name type="scientific">Candidatus Pseudogracilibacillus intestinigallinarum</name>
    <dbReference type="NCBI Taxonomy" id="2838742"/>
    <lineage>
        <taxon>Bacteria</taxon>
        <taxon>Bacillati</taxon>
        <taxon>Bacillota</taxon>
        <taxon>Bacilli</taxon>
        <taxon>Bacillales</taxon>
        <taxon>Bacillaceae</taxon>
        <taxon>Pseudogracilibacillus</taxon>
    </lineage>
</organism>
<evidence type="ECO:0000259" key="1">
    <source>
        <dbReference type="Pfam" id="PF14493"/>
    </source>
</evidence>
<comment type="caution">
    <text evidence="2">The sequence shown here is derived from an EMBL/GenBank/DDBJ whole genome shotgun (WGS) entry which is preliminary data.</text>
</comment>
<feature type="domain" description="Helicase Helix-turn-helix" evidence="1">
    <location>
        <begin position="253"/>
        <end position="341"/>
    </location>
</feature>